<dbReference type="eggNOG" id="COG1561">
    <property type="taxonomic scope" value="Bacteria"/>
</dbReference>
<dbReference type="KEGG" id="din:Selin_2412"/>
<dbReference type="GO" id="GO:0004521">
    <property type="term" value="F:RNA endonuclease activity"/>
    <property type="evidence" value="ECO:0007669"/>
    <property type="project" value="InterPro"/>
</dbReference>
<gene>
    <name evidence="8" type="ordered locus">Selin_2412</name>
</gene>
<dbReference type="InterPro" id="IPR013527">
    <property type="entry name" value="YicC-like_N"/>
</dbReference>
<dbReference type="EMBL" id="CP002432">
    <property type="protein sequence ID" value="ADU67127.1"/>
    <property type="molecule type" value="Genomic_DNA"/>
</dbReference>
<dbReference type="HOGENOM" id="CLU_076609_1_0_0"/>
<proteinExistence type="inferred from homology"/>
<evidence type="ECO:0000256" key="2">
    <source>
        <dbReference type="ARBA" id="ARBA00022722"/>
    </source>
</evidence>
<dbReference type="NCBIfam" id="TIGR00255">
    <property type="entry name" value="YicC/YloC family endoribonuclease"/>
    <property type="match status" value="1"/>
</dbReference>
<keyword evidence="4" id="KW-0378">Hydrolase</keyword>
<organism evidence="8 9">
    <name type="scientific">Desulfurispirillum indicum (strain ATCC BAA-1389 / DSM 22839 / S5)</name>
    <dbReference type="NCBI Taxonomy" id="653733"/>
    <lineage>
        <taxon>Bacteria</taxon>
        <taxon>Pseudomonadati</taxon>
        <taxon>Chrysiogenota</taxon>
        <taxon>Chrysiogenia</taxon>
        <taxon>Chrysiogenales</taxon>
        <taxon>Chrysiogenaceae</taxon>
        <taxon>Desulfurispirillum</taxon>
    </lineage>
</organism>
<reference evidence="8 9" key="1">
    <citation type="submission" date="2010-12" db="EMBL/GenBank/DDBJ databases">
        <title>Complete sequence of Desulfurispirillum indicum S5.</title>
        <authorList>
            <consortium name="US DOE Joint Genome Institute"/>
            <person name="Lucas S."/>
            <person name="Copeland A."/>
            <person name="Lapidus A."/>
            <person name="Cheng J.-F."/>
            <person name="Goodwin L."/>
            <person name="Pitluck S."/>
            <person name="Chertkov O."/>
            <person name="Held B."/>
            <person name="Detter J.C."/>
            <person name="Han C."/>
            <person name="Tapia R."/>
            <person name="Land M."/>
            <person name="Hauser L."/>
            <person name="Kyrpides N."/>
            <person name="Ivanova N."/>
            <person name="Mikhailova N."/>
            <person name="Haggblom M."/>
            <person name="Rauschenbach I."/>
            <person name="Bini E."/>
            <person name="Woyke T."/>
        </authorList>
    </citation>
    <scope>NUCLEOTIDE SEQUENCE [LARGE SCALE GENOMIC DNA]</scope>
    <source>
        <strain evidence="9">ATCC BAA-1389 / DSM 22839 / S5</strain>
    </source>
</reference>
<evidence type="ECO:0000313" key="8">
    <source>
        <dbReference type="EMBL" id="ADU67127.1"/>
    </source>
</evidence>
<dbReference type="Pfam" id="PF08340">
    <property type="entry name" value="YicC-like_C"/>
    <property type="match status" value="1"/>
</dbReference>
<evidence type="ECO:0000256" key="3">
    <source>
        <dbReference type="ARBA" id="ARBA00022759"/>
    </source>
</evidence>
<dbReference type="Pfam" id="PF03755">
    <property type="entry name" value="YicC-like_N"/>
    <property type="match status" value="1"/>
</dbReference>
<dbReference type="InterPro" id="IPR013551">
    <property type="entry name" value="YicC-like_C"/>
</dbReference>
<accession>E6W548</accession>
<keyword evidence="3" id="KW-0255">Endonuclease</keyword>
<dbReference type="PANTHER" id="PTHR30636:SF3">
    <property type="entry name" value="UPF0701 PROTEIN YICC"/>
    <property type="match status" value="1"/>
</dbReference>
<comment type="cofactor">
    <cofactor evidence="1">
        <name>a divalent metal cation</name>
        <dbReference type="ChEBI" id="CHEBI:60240"/>
    </cofactor>
</comment>
<dbReference type="RefSeq" id="WP_013506998.1">
    <property type="nucleotide sequence ID" value="NC_014836.1"/>
</dbReference>
<feature type="domain" description="Endoribonuclease YicC-like C-terminal" evidence="7">
    <location>
        <begin position="183"/>
        <end position="297"/>
    </location>
</feature>
<keyword evidence="2" id="KW-0540">Nuclease</keyword>
<dbReference type="FunCoup" id="E6W548">
    <property type="interactions" value="245"/>
</dbReference>
<evidence type="ECO:0008006" key="10">
    <source>
        <dbReference type="Google" id="ProtNLM"/>
    </source>
</evidence>
<dbReference type="InterPro" id="IPR005229">
    <property type="entry name" value="YicC/YloC-like"/>
</dbReference>
<evidence type="ECO:0000313" key="9">
    <source>
        <dbReference type="Proteomes" id="UP000002572"/>
    </source>
</evidence>
<evidence type="ECO:0000256" key="5">
    <source>
        <dbReference type="ARBA" id="ARBA00035648"/>
    </source>
</evidence>
<evidence type="ECO:0000256" key="1">
    <source>
        <dbReference type="ARBA" id="ARBA00001968"/>
    </source>
</evidence>
<evidence type="ECO:0000259" key="7">
    <source>
        <dbReference type="Pfam" id="PF08340"/>
    </source>
</evidence>
<keyword evidence="9" id="KW-1185">Reference proteome</keyword>
<evidence type="ECO:0000256" key="4">
    <source>
        <dbReference type="ARBA" id="ARBA00022801"/>
    </source>
</evidence>
<dbReference type="PANTHER" id="PTHR30636">
    <property type="entry name" value="UPF0701 PROTEIN YICC"/>
    <property type="match status" value="1"/>
</dbReference>
<dbReference type="AlphaFoldDB" id="E6W548"/>
<name>E6W548_DESIS</name>
<sequence length="297" mass="34167">MLTSMTGFGSGVFATEGISASCEIKSLNNRFFECSLRAKCPPLGEFEQTIKNRVKERVARGRVEIFLKVSFLDSSAHVISLDRGLADEYYKTFTEILDRYGLDRNVRLEDFLRLENLLDREERIPDRQLFQQALMAALDTALDRLTQMRKQEGKLLQDDILYRLDVCEGKMVEIDSMASDTPQALVEKYRSRLKKLLEDHGMESGLDEGRIVQEAAVIADKSDVTEEIIRFNSHVQQFREYLQLADPVGRSLEFLLQEMQREINTISSKSADSRISRLSVEVRSELEKIREQVQNVE</sequence>
<dbReference type="GO" id="GO:0016787">
    <property type="term" value="F:hydrolase activity"/>
    <property type="evidence" value="ECO:0007669"/>
    <property type="project" value="UniProtKB-KW"/>
</dbReference>
<dbReference type="STRING" id="653733.Selin_2412"/>
<dbReference type="OrthoDB" id="9771229at2"/>
<comment type="similarity">
    <text evidence="5">Belongs to the YicC/YloC family.</text>
</comment>
<dbReference type="InParanoid" id="E6W548"/>
<dbReference type="Proteomes" id="UP000002572">
    <property type="component" value="Chromosome"/>
</dbReference>
<feature type="domain" description="Endoribonuclease YicC-like N-terminal" evidence="6">
    <location>
        <begin position="3"/>
        <end position="157"/>
    </location>
</feature>
<protein>
    <recommendedName>
        <fullName evidence="10">YicC-like domain-containing protein</fullName>
    </recommendedName>
</protein>
<evidence type="ECO:0000259" key="6">
    <source>
        <dbReference type="Pfam" id="PF03755"/>
    </source>
</evidence>